<evidence type="ECO:0000313" key="3">
    <source>
        <dbReference type="Proteomes" id="UP001218218"/>
    </source>
</evidence>
<comment type="caution">
    <text evidence="2">The sequence shown here is derived from an EMBL/GenBank/DDBJ whole genome shotgun (WGS) entry which is preliminary data.</text>
</comment>
<keyword evidence="1" id="KW-0732">Signal</keyword>
<accession>A0AAD7EL92</accession>
<protein>
    <submittedName>
        <fullName evidence="2">Uncharacterized protein</fullName>
    </submittedName>
</protein>
<reference evidence="2" key="1">
    <citation type="submission" date="2023-03" db="EMBL/GenBank/DDBJ databases">
        <title>Massive genome expansion in bonnet fungi (Mycena s.s.) driven by repeated elements and novel gene families across ecological guilds.</title>
        <authorList>
            <consortium name="Lawrence Berkeley National Laboratory"/>
            <person name="Harder C.B."/>
            <person name="Miyauchi S."/>
            <person name="Viragh M."/>
            <person name="Kuo A."/>
            <person name="Thoen E."/>
            <person name="Andreopoulos B."/>
            <person name="Lu D."/>
            <person name="Skrede I."/>
            <person name="Drula E."/>
            <person name="Henrissat B."/>
            <person name="Morin E."/>
            <person name="Kohler A."/>
            <person name="Barry K."/>
            <person name="LaButti K."/>
            <person name="Morin E."/>
            <person name="Salamov A."/>
            <person name="Lipzen A."/>
            <person name="Mereny Z."/>
            <person name="Hegedus B."/>
            <person name="Baldrian P."/>
            <person name="Stursova M."/>
            <person name="Weitz H."/>
            <person name="Taylor A."/>
            <person name="Grigoriev I.V."/>
            <person name="Nagy L.G."/>
            <person name="Martin F."/>
            <person name="Kauserud H."/>
        </authorList>
    </citation>
    <scope>NUCLEOTIDE SEQUENCE</scope>
    <source>
        <strain evidence="2">CBHHK002</strain>
    </source>
</reference>
<evidence type="ECO:0000313" key="2">
    <source>
        <dbReference type="EMBL" id="KAJ7331512.1"/>
    </source>
</evidence>
<dbReference type="EMBL" id="JARIHO010000035">
    <property type="protein sequence ID" value="KAJ7331512.1"/>
    <property type="molecule type" value="Genomic_DNA"/>
</dbReference>
<feature type="chain" id="PRO_5042175464" evidence="1">
    <location>
        <begin position="19"/>
        <end position="159"/>
    </location>
</feature>
<dbReference type="Proteomes" id="UP001218218">
    <property type="component" value="Unassembled WGS sequence"/>
</dbReference>
<keyword evidence="3" id="KW-1185">Reference proteome</keyword>
<evidence type="ECO:0000256" key="1">
    <source>
        <dbReference type="SAM" id="SignalP"/>
    </source>
</evidence>
<dbReference type="AlphaFoldDB" id="A0AAD7EL92"/>
<proteinExistence type="predicted"/>
<gene>
    <name evidence="2" type="ORF">DFH08DRAFT_814822</name>
</gene>
<sequence length="159" mass="17369">MAVQKNLMLLSLLAGMAAIPATLIRHRQMIPRPPENFCFPDGRQSLAFLLAPRASSCEKNLRQDGLAREFRFLYFLTPEHENSAPDTSGATGAWHLGNYTASAWCISGPGLAWKPGLRPGLRRLGLGKSQAQAQALEHGLKPQAPAQARAWVPADIQVF</sequence>
<feature type="signal peptide" evidence="1">
    <location>
        <begin position="1"/>
        <end position="18"/>
    </location>
</feature>
<organism evidence="2 3">
    <name type="scientific">Mycena albidolilacea</name>
    <dbReference type="NCBI Taxonomy" id="1033008"/>
    <lineage>
        <taxon>Eukaryota</taxon>
        <taxon>Fungi</taxon>
        <taxon>Dikarya</taxon>
        <taxon>Basidiomycota</taxon>
        <taxon>Agaricomycotina</taxon>
        <taxon>Agaricomycetes</taxon>
        <taxon>Agaricomycetidae</taxon>
        <taxon>Agaricales</taxon>
        <taxon>Marasmiineae</taxon>
        <taxon>Mycenaceae</taxon>
        <taxon>Mycena</taxon>
    </lineage>
</organism>
<name>A0AAD7EL92_9AGAR</name>